<proteinExistence type="predicted"/>
<keyword evidence="2" id="KW-0547">Nucleotide-binding</keyword>
<dbReference type="OrthoDB" id="2052561at2"/>
<feature type="domain" description="IstB-like ATP-binding" evidence="1">
    <location>
        <begin position="9"/>
        <end position="241"/>
    </location>
</feature>
<dbReference type="PIRSF" id="PIRSF003073">
    <property type="entry name" value="DNAC_TnpB_IstB"/>
    <property type="match status" value="1"/>
</dbReference>
<organism evidence="2 3">
    <name type="scientific">Suicoccus acidiformans</name>
    <dbReference type="NCBI Taxonomy" id="2036206"/>
    <lineage>
        <taxon>Bacteria</taxon>
        <taxon>Bacillati</taxon>
        <taxon>Bacillota</taxon>
        <taxon>Bacilli</taxon>
        <taxon>Lactobacillales</taxon>
        <taxon>Aerococcaceae</taxon>
        <taxon>Suicoccus</taxon>
    </lineage>
</organism>
<dbReference type="Proteomes" id="UP000263232">
    <property type="component" value="Chromosome"/>
</dbReference>
<gene>
    <name evidence="2" type="ORF">CL176_02500</name>
</gene>
<dbReference type="SUPFAM" id="SSF52540">
    <property type="entry name" value="P-loop containing nucleoside triphosphate hydrolases"/>
    <property type="match status" value="1"/>
</dbReference>
<dbReference type="InterPro" id="IPR027417">
    <property type="entry name" value="P-loop_NTPase"/>
</dbReference>
<dbReference type="InterPro" id="IPR002611">
    <property type="entry name" value="IstB_ATP-bd"/>
</dbReference>
<dbReference type="GO" id="GO:0005524">
    <property type="term" value="F:ATP binding"/>
    <property type="evidence" value="ECO:0007669"/>
    <property type="project" value="UniProtKB-KW"/>
</dbReference>
<dbReference type="CDD" id="cd00009">
    <property type="entry name" value="AAA"/>
    <property type="match status" value="1"/>
</dbReference>
<dbReference type="PANTHER" id="PTHR30050">
    <property type="entry name" value="CHROMOSOMAL REPLICATION INITIATOR PROTEIN DNAA"/>
    <property type="match status" value="1"/>
</dbReference>
<dbReference type="AlphaFoldDB" id="A0A347WIS8"/>
<evidence type="ECO:0000259" key="1">
    <source>
        <dbReference type="Pfam" id="PF01695"/>
    </source>
</evidence>
<dbReference type="EMBL" id="CP023434">
    <property type="protein sequence ID" value="AXY24985.1"/>
    <property type="molecule type" value="Genomic_DNA"/>
</dbReference>
<name>A0A347WIS8_9LACT</name>
<keyword evidence="2" id="KW-0067">ATP-binding</keyword>
<accession>A0A347WIS8</accession>
<dbReference type="GO" id="GO:0006260">
    <property type="term" value="P:DNA replication"/>
    <property type="evidence" value="ECO:0007669"/>
    <property type="project" value="TreeGrafter"/>
</dbReference>
<dbReference type="Pfam" id="PF01695">
    <property type="entry name" value="IstB_IS21"/>
    <property type="match status" value="1"/>
</dbReference>
<sequence>MIEKKTIRKLRQLDLNEFALALERQESLPGIQRQAFDQRLQEAIDYLYQEKYNKQVKGLIKRAKFRIPSANINSVHYTGRDLDELLFNELSICNFIQHKTNVVFQGFTGSGKTYLACALGIEACKQGFRTFYVRLPDLFIQKDEARLKNNGLKNLMIRYSNYDLLIIDEWLLDDILEDDLKFLFEIMKRRHDEHSTIFCTQFRKGDWHQRLGGGVHADAIMDRIVHNAIWFNTGNTNMREKFNQPII</sequence>
<reference evidence="2 3" key="1">
    <citation type="submission" date="2017-09" db="EMBL/GenBank/DDBJ databases">
        <title>Complete genome sequence of Oxytococcus suis strain ZY16052.</title>
        <authorList>
            <person name="Li F."/>
        </authorList>
    </citation>
    <scope>NUCLEOTIDE SEQUENCE [LARGE SCALE GENOMIC DNA]</scope>
    <source>
        <strain evidence="2 3">ZY16052</strain>
    </source>
</reference>
<dbReference type="RefSeq" id="WP_118989906.1">
    <property type="nucleotide sequence ID" value="NZ_CP023434.1"/>
</dbReference>
<evidence type="ECO:0000313" key="3">
    <source>
        <dbReference type="Proteomes" id="UP000263232"/>
    </source>
</evidence>
<dbReference type="KEGG" id="abae:CL176_02500"/>
<protein>
    <submittedName>
        <fullName evidence="2">ATP-binding protein</fullName>
    </submittedName>
</protein>
<dbReference type="Gene3D" id="3.40.50.300">
    <property type="entry name" value="P-loop containing nucleotide triphosphate hydrolases"/>
    <property type="match status" value="1"/>
</dbReference>
<dbReference type="PANTHER" id="PTHR30050:SF4">
    <property type="entry name" value="ATP-BINDING PROTEIN RV3427C IN INSERTION SEQUENCE-RELATED"/>
    <property type="match status" value="1"/>
</dbReference>
<keyword evidence="3" id="KW-1185">Reference proteome</keyword>
<dbReference type="InterPro" id="IPR028350">
    <property type="entry name" value="DNAC/IstB-like"/>
</dbReference>
<evidence type="ECO:0000313" key="2">
    <source>
        <dbReference type="EMBL" id="AXY24985.1"/>
    </source>
</evidence>